<reference evidence="2" key="1">
    <citation type="journal article" date="2014" name="Int. J. Syst. Evol. Microbiol.">
        <title>Complete genome sequence of Corynebacterium casei LMG S-19264T (=DSM 44701T), isolated from a smear-ripened cheese.</title>
        <authorList>
            <consortium name="US DOE Joint Genome Institute (JGI-PGF)"/>
            <person name="Walter F."/>
            <person name="Albersmeier A."/>
            <person name="Kalinowski J."/>
            <person name="Ruckert C."/>
        </authorList>
    </citation>
    <scope>NUCLEOTIDE SEQUENCE</scope>
    <source>
        <strain evidence="2">JCM 13919</strain>
    </source>
</reference>
<proteinExistence type="predicted"/>
<reference evidence="2" key="2">
    <citation type="submission" date="2020-09" db="EMBL/GenBank/DDBJ databases">
        <authorList>
            <person name="Sun Q."/>
            <person name="Ohkuma M."/>
        </authorList>
    </citation>
    <scope>NUCLEOTIDE SEQUENCE</scope>
    <source>
        <strain evidence="2">JCM 13919</strain>
    </source>
</reference>
<feature type="region of interest" description="Disordered" evidence="1">
    <location>
        <begin position="39"/>
        <end position="65"/>
    </location>
</feature>
<feature type="compositionally biased region" description="Low complexity" evidence="1">
    <location>
        <begin position="1"/>
        <end position="16"/>
    </location>
</feature>
<sequence>MVQPTSTTDTPTTQPSLNRVTLSNVTFSQLARAVSLRNPQTAQGLRVTNPTTTAEQDSPITGMRP</sequence>
<evidence type="ECO:0000256" key="1">
    <source>
        <dbReference type="SAM" id="MobiDB-lite"/>
    </source>
</evidence>
<feature type="compositionally biased region" description="Polar residues" evidence="1">
    <location>
        <begin position="39"/>
        <end position="59"/>
    </location>
</feature>
<evidence type="ECO:0000313" key="2">
    <source>
        <dbReference type="EMBL" id="GGI86309.1"/>
    </source>
</evidence>
<dbReference type="AlphaFoldDB" id="A0A917JV01"/>
<organism evidence="2 3">
    <name type="scientific">Legionella impletisoli</name>
    <dbReference type="NCBI Taxonomy" id="343510"/>
    <lineage>
        <taxon>Bacteria</taxon>
        <taxon>Pseudomonadati</taxon>
        <taxon>Pseudomonadota</taxon>
        <taxon>Gammaproteobacteria</taxon>
        <taxon>Legionellales</taxon>
        <taxon>Legionellaceae</taxon>
        <taxon>Legionella</taxon>
    </lineage>
</organism>
<feature type="region of interest" description="Disordered" evidence="1">
    <location>
        <begin position="1"/>
        <end position="20"/>
    </location>
</feature>
<evidence type="ECO:0000313" key="3">
    <source>
        <dbReference type="Proteomes" id="UP000630149"/>
    </source>
</evidence>
<name>A0A917JV01_9GAMM</name>
<dbReference type="RefSeq" id="WP_131776778.1">
    <property type="nucleotide sequence ID" value="NZ_BMOB01000005.1"/>
</dbReference>
<dbReference type="EMBL" id="BMOB01000005">
    <property type="protein sequence ID" value="GGI86309.1"/>
    <property type="molecule type" value="Genomic_DNA"/>
</dbReference>
<accession>A0A917JV01</accession>
<gene>
    <name evidence="2" type="ORF">GCM10007966_13660</name>
</gene>
<comment type="caution">
    <text evidence="2">The sequence shown here is derived from an EMBL/GenBank/DDBJ whole genome shotgun (WGS) entry which is preliminary data.</text>
</comment>
<protein>
    <submittedName>
        <fullName evidence="2">Uncharacterized protein</fullName>
    </submittedName>
</protein>
<dbReference type="Proteomes" id="UP000630149">
    <property type="component" value="Unassembled WGS sequence"/>
</dbReference>
<keyword evidence="3" id="KW-1185">Reference proteome</keyword>